<name>A0A0L6CND5_9MICO</name>
<keyword evidence="1" id="KW-1133">Transmembrane helix</keyword>
<accession>A0A0L6CND5</accession>
<dbReference type="GO" id="GO:0051920">
    <property type="term" value="F:peroxiredoxin activity"/>
    <property type="evidence" value="ECO:0007669"/>
    <property type="project" value="InterPro"/>
</dbReference>
<dbReference type="AlphaFoldDB" id="A0A0L6CND5"/>
<dbReference type="InterPro" id="IPR029032">
    <property type="entry name" value="AhpD-like"/>
</dbReference>
<organism evidence="3 4">
    <name type="scientific">Luteipulveratus halotolerans</name>
    <dbReference type="NCBI Taxonomy" id="1631356"/>
    <lineage>
        <taxon>Bacteria</taxon>
        <taxon>Bacillati</taxon>
        <taxon>Actinomycetota</taxon>
        <taxon>Actinomycetes</taxon>
        <taxon>Micrococcales</taxon>
        <taxon>Dermacoccaceae</taxon>
        <taxon>Luteipulveratus</taxon>
    </lineage>
</organism>
<gene>
    <name evidence="3" type="ORF">VV01_05990</name>
</gene>
<evidence type="ECO:0000256" key="1">
    <source>
        <dbReference type="SAM" id="Phobius"/>
    </source>
</evidence>
<feature type="transmembrane region" description="Helical" evidence="1">
    <location>
        <begin position="27"/>
        <end position="44"/>
    </location>
</feature>
<dbReference type="PANTHER" id="PTHR34846">
    <property type="entry name" value="4-CARBOXYMUCONOLACTONE DECARBOXYLASE FAMILY PROTEIN (AFU_ORTHOLOGUE AFUA_6G11590)"/>
    <property type="match status" value="1"/>
</dbReference>
<dbReference type="SUPFAM" id="SSF69118">
    <property type="entry name" value="AhpD-like"/>
    <property type="match status" value="1"/>
</dbReference>
<keyword evidence="4" id="KW-1185">Reference proteome</keyword>
<reference evidence="4" key="1">
    <citation type="submission" date="2015-03" db="EMBL/GenBank/DDBJ databases">
        <title>Luteipulveratus halotolerans sp. nov., a novel actinobacterium (Dermacoccaceae) from Sarawak, Malaysia.</title>
        <authorList>
            <person name="Juboi H."/>
            <person name="Basik A."/>
            <person name="Shamsul S.S."/>
            <person name="Arnold P."/>
            <person name="Schmitt E.K."/>
            <person name="Sanglier J.-J."/>
            <person name="Yeo T."/>
        </authorList>
    </citation>
    <scope>NUCLEOTIDE SEQUENCE [LARGE SCALE GENOMIC DNA]</scope>
    <source>
        <strain evidence="4">C296001</strain>
    </source>
</reference>
<keyword evidence="1" id="KW-0472">Membrane</keyword>
<feature type="domain" description="Carboxymuconolactone decarboxylase-like" evidence="2">
    <location>
        <begin position="26"/>
        <end position="84"/>
    </location>
</feature>
<protein>
    <recommendedName>
        <fullName evidence="2">Carboxymuconolactone decarboxylase-like domain-containing protein</fullName>
    </recommendedName>
</protein>
<proteinExistence type="predicted"/>
<dbReference type="OrthoDB" id="949132at2"/>
<dbReference type="STRING" id="1631356.VV01_05990"/>
<dbReference type="Proteomes" id="UP000037397">
    <property type="component" value="Unassembled WGS sequence"/>
</dbReference>
<evidence type="ECO:0000313" key="4">
    <source>
        <dbReference type="Proteomes" id="UP000037397"/>
    </source>
</evidence>
<dbReference type="Gene3D" id="1.20.1290.10">
    <property type="entry name" value="AhpD-like"/>
    <property type="match status" value="1"/>
</dbReference>
<dbReference type="InterPro" id="IPR003779">
    <property type="entry name" value="CMD-like"/>
</dbReference>
<dbReference type="PANTHER" id="PTHR34846:SF5">
    <property type="entry name" value="CARBOXYMUCONOLACTONE DECARBOXYLASE-LIKE DOMAIN-CONTAINING PROTEIN"/>
    <property type="match status" value="1"/>
</dbReference>
<evidence type="ECO:0000313" key="3">
    <source>
        <dbReference type="EMBL" id="KNX39237.1"/>
    </source>
</evidence>
<evidence type="ECO:0000259" key="2">
    <source>
        <dbReference type="Pfam" id="PF02627"/>
    </source>
</evidence>
<sequence>MSRVAGRVTRTSPPAIFTTLGRTRRTYWGWLAFAATLMPFGRLARRESEMVILRTAYQRDSDYEWAHHERLGRRAGLSRQEIERLGQDDLGLEWSAREHIILLAADELLSTDDLGDETWSMLRAHLDERECIELLLLVGHYAMLATTLSTLRVIPDTQN</sequence>
<comment type="caution">
    <text evidence="3">The sequence shown here is derived from an EMBL/GenBank/DDBJ whole genome shotgun (WGS) entry which is preliminary data.</text>
</comment>
<dbReference type="Pfam" id="PF02627">
    <property type="entry name" value="CMD"/>
    <property type="match status" value="1"/>
</dbReference>
<dbReference type="EMBL" id="LAIR01000002">
    <property type="protein sequence ID" value="KNX39237.1"/>
    <property type="molecule type" value="Genomic_DNA"/>
</dbReference>
<keyword evidence="1" id="KW-0812">Transmembrane</keyword>